<reference evidence="1 2" key="1">
    <citation type="submission" date="2019-03" db="EMBL/GenBank/DDBJ databases">
        <title>Genomic Encyclopedia of Type Strains, Phase IV (KMG-V): Genome sequencing to study the core and pangenomes of soil and plant-associated prokaryotes.</title>
        <authorList>
            <person name="Whitman W."/>
        </authorList>
    </citation>
    <scope>NUCLEOTIDE SEQUENCE [LARGE SCALE GENOMIC DNA]</scope>
    <source>
        <strain evidence="1 2">Hc14</strain>
    </source>
</reference>
<gene>
    <name evidence="1" type="ORF">EV132_10444</name>
</gene>
<accession>A0A4R3QBZ1</accession>
<comment type="caution">
    <text evidence="1">The sequence shown here is derived from an EMBL/GenBank/DDBJ whole genome shotgun (WGS) entry which is preliminary data.</text>
</comment>
<organism evidence="1 2">
    <name type="scientific">Rhizobium sullae</name>
    <name type="common">Rhizobium hedysari</name>
    <dbReference type="NCBI Taxonomy" id="50338"/>
    <lineage>
        <taxon>Bacteria</taxon>
        <taxon>Pseudomonadati</taxon>
        <taxon>Pseudomonadota</taxon>
        <taxon>Alphaproteobacteria</taxon>
        <taxon>Hyphomicrobiales</taxon>
        <taxon>Rhizobiaceae</taxon>
        <taxon>Rhizobium/Agrobacterium group</taxon>
        <taxon>Rhizobium</taxon>
    </lineage>
</organism>
<dbReference type="AlphaFoldDB" id="A0A4R3QBZ1"/>
<name>A0A4R3QBZ1_RHISU</name>
<evidence type="ECO:0000313" key="2">
    <source>
        <dbReference type="Proteomes" id="UP000294576"/>
    </source>
</evidence>
<dbReference type="Proteomes" id="UP000294576">
    <property type="component" value="Unassembled WGS sequence"/>
</dbReference>
<dbReference type="RefSeq" id="WP_132561192.1">
    <property type="nucleotide sequence ID" value="NZ_SMBH01000004.1"/>
</dbReference>
<evidence type="ECO:0000313" key="1">
    <source>
        <dbReference type="EMBL" id="TCU17022.1"/>
    </source>
</evidence>
<protein>
    <submittedName>
        <fullName evidence="1">Uncharacterized protein</fullName>
    </submittedName>
</protein>
<dbReference type="EMBL" id="SMBH01000004">
    <property type="protein sequence ID" value="TCU17022.1"/>
    <property type="molecule type" value="Genomic_DNA"/>
</dbReference>
<proteinExistence type="predicted"/>
<sequence length="343" mass="38681">MGMIKGFLHTRIFGYQGHGLANLGSEVDALVERILAVPSGGSRGQNHGIAYLSEALGKSVAEIVQSVLKGKMTVARLDRRRRGIASRRFEAVAYKKAYRQRVREKEVRAVEAAAVMQMRLDAIQVFVRAGVIKSRVGRDGQAYLDRASFEAFSSTYINAKVYQDRLGCTDLGLASRLEELGIRRIHGKLRARNKIYLVERKSLEKALGKLDDRGNDPPLWQEFRTVMASVCASFVIPPSSGGKVVKAYTATRSTYVELHVAGEELLIRKTFRAHPAPREWKVFVANQRQIREEWRAFTWSKLNARGDVTAEFRIRTTEDIAVAAESLRHLYLHFRNPRNLPKG</sequence>